<evidence type="ECO:0000313" key="10">
    <source>
        <dbReference type="EMBL" id="THH07355.1"/>
    </source>
</evidence>
<dbReference type="EMBL" id="SGPK01000147">
    <property type="protein sequence ID" value="THH07355.1"/>
    <property type="molecule type" value="Genomic_DNA"/>
</dbReference>
<keyword evidence="6 7" id="KW-0472">Membrane</keyword>
<sequence length="633" mass="71736">MLEFPAALLYPLFFSFRSHHSILLPRSFYLALPILKFFSPITSLTMPESSTSLARPELAFPSISYKISQSRYVYPNVDHLPRKYFHFARTSKGRMLGSDWSMTTFDDRKDDQFFDPTRLQTIEETSEVPYFLPFMPLECSSSTLSYDDVEYVSHRDAPVIVEKLMDRLFGKTKSALLNIPAYEVPFADNDYNSQACSGMWGGSKPYINVSFDADSKGQLAMVIYEWKDSEFLGKPTSTVDDTLPKTYICTSDAVRGGFCNSDGLGKFIIDLPAGKSLNETSFWTARVGFRSNGTTSKMSRQDSGPTSPGPDVLWYDEPIQYPVRKTGYFCVAIVPVTVLTDDSPSRRQADTDVPFHPSYNGVILFQNTFDGKLPASEYPKVNFYFALFLTYSVMASVWGWLCYKYREELLPLQYYLSSLVGLLVIEMIANWAYYRYLNAHGRGTVATVFLFVVAILDAGRNALSFFMLLVVSLGLSVVRESLGRTMLKCKILAVAHFVFGVLYAVGIVELELESTSALVLLLFVIPLAFTLSGFLLWIMYALNGTIAQLAARKQRAKLAMFTNLHRILMTVVLVIAIFFVVSSLSFSNRLAEDFAPNTWKVRWWLLDGWLALLYFVAFTAICFIWRPTLHNRR</sequence>
<dbReference type="Pfam" id="PF06814">
    <property type="entry name" value="GOST_TM"/>
    <property type="match status" value="1"/>
</dbReference>
<comment type="similarity">
    <text evidence="2">Belongs to the LU7TM family.</text>
</comment>
<protein>
    <submittedName>
        <fullName evidence="10">Uncharacterized protein</fullName>
    </submittedName>
</protein>
<evidence type="ECO:0000259" key="9">
    <source>
        <dbReference type="Pfam" id="PF21902"/>
    </source>
</evidence>
<evidence type="ECO:0000256" key="4">
    <source>
        <dbReference type="ARBA" id="ARBA00022729"/>
    </source>
</evidence>
<evidence type="ECO:0000313" key="11">
    <source>
        <dbReference type="Proteomes" id="UP000308199"/>
    </source>
</evidence>
<evidence type="ECO:0000256" key="2">
    <source>
        <dbReference type="ARBA" id="ARBA00007883"/>
    </source>
</evidence>
<feature type="transmembrane region" description="Helical" evidence="7">
    <location>
        <begin position="604"/>
        <end position="625"/>
    </location>
</feature>
<proteinExistence type="inferred from homology"/>
<evidence type="ECO:0000256" key="3">
    <source>
        <dbReference type="ARBA" id="ARBA00022692"/>
    </source>
</evidence>
<accession>A0A4S4L7I2</accession>
<dbReference type="Proteomes" id="UP000308199">
    <property type="component" value="Unassembled WGS sequence"/>
</dbReference>
<keyword evidence="3 7" id="KW-0812">Transmembrane</keyword>
<dbReference type="OrthoDB" id="19932at2759"/>
<comment type="caution">
    <text evidence="10">The sequence shown here is derived from an EMBL/GenBank/DDBJ whole genome shotgun (WGS) entry which is preliminary data.</text>
</comment>
<evidence type="ECO:0000256" key="6">
    <source>
        <dbReference type="ARBA" id="ARBA00023136"/>
    </source>
</evidence>
<evidence type="ECO:0000256" key="5">
    <source>
        <dbReference type="ARBA" id="ARBA00022989"/>
    </source>
</evidence>
<dbReference type="AlphaFoldDB" id="A0A4S4L7I2"/>
<reference evidence="10 11" key="1">
    <citation type="submission" date="2019-02" db="EMBL/GenBank/DDBJ databases">
        <title>Genome sequencing of the rare red list fungi Phellinidium pouzarii.</title>
        <authorList>
            <person name="Buettner E."/>
            <person name="Kellner H."/>
        </authorList>
    </citation>
    <scope>NUCLEOTIDE SEQUENCE [LARGE SCALE GENOMIC DNA]</scope>
    <source>
        <strain evidence="10 11">DSM 108285</strain>
    </source>
</reference>
<feature type="transmembrane region" description="Helical" evidence="7">
    <location>
        <begin position="413"/>
        <end position="432"/>
    </location>
</feature>
<evidence type="ECO:0000256" key="1">
    <source>
        <dbReference type="ARBA" id="ARBA00004141"/>
    </source>
</evidence>
<organism evidence="10 11">
    <name type="scientific">Phellinidium pouzarii</name>
    <dbReference type="NCBI Taxonomy" id="167371"/>
    <lineage>
        <taxon>Eukaryota</taxon>
        <taxon>Fungi</taxon>
        <taxon>Dikarya</taxon>
        <taxon>Basidiomycota</taxon>
        <taxon>Agaricomycotina</taxon>
        <taxon>Agaricomycetes</taxon>
        <taxon>Hymenochaetales</taxon>
        <taxon>Hymenochaetaceae</taxon>
        <taxon>Phellinidium</taxon>
    </lineage>
</organism>
<feature type="transmembrane region" description="Helical" evidence="7">
    <location>
        <begin position="491"/>
        <end position="510"/>
    </location>
</feature>
<dbReference type="InterPro" id="IPR009637">
    <property type="entry name" value="GPR107/GPR108-like"/>
</dbReference>
<dbReference type="InterPro" id="IPR053937">
    <property type="entry name" value="GOST_TM"/>
</dbReference>
<keyword evidence="5 7" id="KW-1133">Transmembrane helix</keyword>
<keyword evidence="4" id="KW-0732">Signal</keyword>
<dbReference type="GO" id="GO:0016020">
    <property type="term" value="C:membrane"/>
    <property type="evidence" value="ECO:0007669"/>
    <property type="project" value="UniProtKB-SubCell"/>
</dbReference>
<dbReference type="PANTHER" id="PTHR21229:SF1">
    <property type="entry name" value="GH17801P"/>
    <property type="match status" value="1"/>
</dbReference>
<evidence type="ECO:0000256" key="7">
    <source>
        <dbReference type="SAM" id="Phobius"/>
    </source>
</evidence>
<gene>
    <name evidence="10" type="ORF">EW145_g3438</name>
</gene>
<name>A0A4S4L7I2_9AGAM</name>
<evidence type="ECO:0000259" key="8">
    <source>
        <dbReference type="Pfam" id="PF06814"/>
    </source>
</evidence>
<dbReference type="InterPro" id="IPR053938">
    <property type="entry name" value="PTM1-like_N"/>
</dbReference>
<dbReference type="PANTHER" id="PTHR21229">
    <property type="entry name" value="LUNG SEVEN TRANSMEMBRANE RECEPTOR"/>
    <property type="match status" value="1"/>
</dbReference>
<dbReference type="GO" id="GO:0042147">
    <property type="term" value="P:retrograde transport, endosome to Golgi"/>
    <property type="evidence" value="ECO:0007669"/>
    <property type="project" value="TreeGrafter"/>
</dbReference>
<dbReference type="Pfam" id="PF21902">
    <property type="entry name" value="PTM1-like_N"/>
    <property type="match status" value="1"/>
</dbReference>
<dbReference type="GO" id="GO:0005829">
    <property type="term" value="C:cytosol"/>
    <property type="evidence" value="ECO:0007669"/>
    <property type="project" value="GOC"/>
</dbReference>
<dbReference type="GO" id="GO:0005794">
    <property type="term" value="C:Golgi apparatus"/>
    <property type="evidence" value="ECO:0007669"/>
    <property type="project" value="TreeGrafter"/>
</dbReference>
<comment type="subcellular location">
    <subcellularLocation>
        <location evidence="1">Membrane</location>
        <topology evidence="1">Multi-pass membrane protein</topology>
    </subcellularLocation>
</comment>
<feature type="transmembrane region" description="Helical" evidence="7">
    <location>
        <begin position="462"/>
        <end position="479"/>
    </location>
</feature>
<feature type="domain" description="PTM1-like N-terminal" evidence="9">
    <location>
        <begin position="192"/>
        <end position="334"/>
    </location>
</feature>
<feature type="transmembrane region" description="Helical" evidence="7">
    <location>
        <begin position="563"/>
        <end position="584"/>
    </location>
</feature>
<keyword evidence="11" id="KW-1185">Reference proteome</keyword>
<feature type="transmembrane region" description="Helical" evidence="7">
    <location>
        <begin position="381"/>
        <end position="401"/>
    </location>
</feature>
<feature type="domain" description="GOST seven transmembrane" evidence="8">
    <location>
        <begin position="379"/>
        <end position="631"/>
    </location>
</feature>
<feature type="transmembrane region" description="Helical" evidence="7">
    <location>
        <begin position="516"/>
        <end position="542"/>
    </location>
</feature>